<keyword evidence="2" id="KW-1185">Reference proteome</keyword>
<dbReference type="EMBL" id="CP003156">
    <property type="protein sequence ID" value="AEV32861.1"/>
    <property type="molecule type" value="Genomic_DNA"/>
</dbReference>
<name>G8R1T5_OWEHD</name>
<dbReference type="eggNOG" id="ENOG502ZRUR">
    <property type="taxonomic scope" value="Bacteria"/>
</dbReference>
<dbReference type="InterPro" id="IPR011463">
    <property type="entry name" value="DUF1569"/>
</dbReference>
<organism evidence="1 2">
    <name type="scientific">Owenweeksia hongkongensis (strain DSM 17368 / CIP 108786 / JCM 12287 / NRRL B-23963 / UST20020801)</name>
    <dbReference type="NCBI Taxonomy" id="926562"/>
    <lineage>
        <taxon>Bacteria</taxon>
        <taxon>Pseudomonadati</taxon>
        <taxon>Bacteroidota</taxon>
        <taxon>Flavobacteriia</taxon>
        <taxon>Flavobacteriales</taxon>
        <taxon>Owenweeksiaceae</taxon>
        <taxon>Owenweeksia</taxon>
    </lineage>
</organism>
<dbReference type="Proteomes" id="UP000005631">
    <property type="component" value="Chromosome"/>
</dbReference>
<dbReference type="Gene3D" id="1.20.120.450">
    <property type="entry name" value="dinb family like domain"/>
    <property type="match status" value="1"/>
</dbReference>
<dbReference type="KEGG" id="oho:Oweho_1882"/>
<dbReference type="STRING" id="926562.Oweho_1882"/>
<dbReference type="HOGENOM" id="CLU_142853_0_0_10"/>
<evidence type="ECO:0008006" key="3">
    <source>
        <dbReference type="Google" id="ProtNLM"/>
    </source>
</evidence>
<evidence type="ECO:0000313" key="1">
    <source>
        <dbReference type="EMBL" id="AEV32861.1"/>
    </source>
</evidence>
<dbReference type="InterPro" id="IPR034660">
    <property type="entry name" value="DinB/YfiT-like"/>
</dbReference>
<reference evidence="1 2" key="1">
    <citation type="journal article" date="2012" name="Stand. Genomic Sci.">
        <title>Genome sequence of the orange-pigmented seawater bacterium Owenweeksia hongkongensis type strain (UST20020801(T)).</title>
        <authorList>
            <person name="Riedel T."/>
            <person name="Held B."/>
            <person name="Nolan M."/>
            <person name="Lucas S."/>
            <person name="Lapidus A."/>
            <person name="Tice H."/>
            <person name="Del Rio T.G."/>
            <person name="Cheng J.F."/>
            <person name="Han C."/>
            <person name="Tapia R."/>
            <person name="Goodwin L.A."/>
            <person name="Pitluck S."/>
            <person name="Liolios K."/>
            <person name="Mavromatis K."/>
            <person name="Pagani I."/>
            <person name="Ivanova N."/>
            <person name="Mikhailova N."/>
            <person name="Pati A."/>
            <person name="Chen A."/>
            <person name="Palaniappan K."/>
            <person name="Rohde M."/>
            <person name="Tindall B.J."/>
            <person name="Detter J.C."/>
            <person name="Goker M."/>
            <person name="Woyke T."/>
            <person name="Bristow J."/>
            <person name="Eisen J.A."/>
            <person name="Markowitz V."/>
            <person name="Hugenholtz P."/>
            <person name="Klenk H.P."/>
            <person name="Kyrpides N.C."/>
        </authorList>
    </citation>
    <scope>NUCLEOTIDE SEQUENCE</scope>
    <source>
        <strain evidence="2">DSM 17368 / JCM 12287 / NRRL B-23963</strain>
    </source>
</reference>
<accession>G8R1T5</accession>
<protein>
    <recommendedName>
        <fullName evidence="3">DUF1569 domain-containing protein</fullName>
    </recommendedName>
</protein>
<dbReference type="OrthoDB" id="2599194at2"/>
<dbReference type="Pfam" id="PF07606">
    <property type="entry name" value="DUF1569"/>
    <property type="match status" value="1"/>
</dbReference>
<dbReference type="RefSeq" id="WP_014202217.1">
    <property type="nucleotide sequence ID" value="NC_016599.1"/>
</dbReference>
<evidence type="ECO:0000313" key="2">
    <source>
        <dbReference type="Proteomes" id="UP000005631"/>
    </source>
</evidence>
<dbReference type="AlphaFoldDB" id="G8R1T5"/>
<sequence>MDYPDIFTKEVSDEIVERIGKLTPETQPQWGKMSVGQMLAHCCVTYEMVYTDKFPKPKGVVKFMLKVFVKNTVVGPAPYKRNSRTAPAFLITGSKDFDAEKARLIGYIRQTQELGGAHFGNKESLSFGKLRTDQWNTMFYKHLDHHLNQFGV</sequence>
<proteinExistence type="predicted"/>
<dbReference type="PATRIC" id="fig|926562.3.peg.1889"/>
<gene>
    <name evidence="1" type="ordered locus">Oweho_1882</name>
</gene>